<protein>
    <submittedName>
        <fullName evidence="2">Disease resistance protein (TIR-NBS-LRR class)</fullName>
    </submittedName>
</protein>
<evidence type="ECO:0000313" key="3">
    <source>
        <dbReference type="Proteomes" id="UP001163823"/>
    </source>
</evidence>
<dbReference type="PROSITE" id="PS50104">
    <property type="entry name" value="TIR"/>
    <property type="match status" value="1"/>
</dbReference>
<evidence type="ECO:0000259" key="1">
    <source>
        <dbReference type="PROSITE" id="PS50104"/>
    </source>
</evidence>
<proteinExistence type="predicted"/>
<dbReference type="GO" id="GO:0006952">
    <property type="term" value="P:defense response"/>
    <property type="evidence" value="ECO:0007669"/>
    <property type="project" value="InterPro"/>
</dbReference>
<dbReference type="AlphaFoldDB" id="A0AAD7LP85"/>
<accession>A0AAD7LP85</accession>
<organism evidence="2 3">
    <name type="scientific">Quillaja saponaria</name>
    <name type="common">Soap bark tree</name>
    <dbReference type="NCBI Taxonomy" id="32244"/>
    <lineage>
        <taxon>Eukaryota</taxon>
        <taxon>Viridiplantae</taxon>
        <taxon>Streptophyta</taxon>
        <taxon>Embryophyta</taxon>
        <taxon>Tracheophyta</taxon>
        <taxon>Spermatophyta</taxon>
        <taxon>Magnoliopsida</taxon>
        <taxon>eudicotyledons</taxon>
        <taxon>Gunneridae</taxon>
        <taxon>Pentapetalae</taxon>
        <taxon>rosids</taxon>
        <taxon>fabids</taxon>
        <taxon>Fabales</taxon>
        <taxon>Quillajaceae</taxon>
        <taxon>Quillaja</taxon>
    </lineage>
</organism>
<dbReference type="InterPro" id="IPR035897">
    <property type="entry name" value="Toll_tir_struct_dom_sf"/>
</dbReference>
<evidence type="ECO:0000313" key="2">
    <source>
        <dbReference type="EMBL" id="KAJ7961790.1"/>
    </source>
</evidence>
<feature type="domain" description="TIR" evidence="1">
    <location>
        <begin position="1"/>
        <end position="112"/>
    </location>
</feature>
<comment type="caution">
    <text evidence="2">The sequence shown here is derived from an EMBL/GenBank/DDBJ whole genome shotgun (WGS) entry which is preliminary data.</text>
</comment>
<dbReference type="SUPFAM" id="SSF52200">
    <property type="entry name" value="Toll/Interleukin receptor TIR domain"/>
    <property type="match status" value="1"/>
</dbReference>
<reference evidence="2" key="1">
    <citation type="journal article" date="2023" name="Science">
        <title>Elucidation of the pathway for biosynthesis of saponin adjuvants from the soapbark tree.</title>
        <authorList>
            <person name="Reed J."/>
            <person name="Orme A."/>
            <person name="El-Demerdash A."/>
            <person name="Owen C."/>
            <person name="Martin L.B.B."/>
            <person name="Misra R.C."/>
            <person name="Kikuchi S."/>
            <person name="Rejzek M."/>
            <person name="Martin A.C."/>
            <person name="Harkess A."/>
            <person name="Leebens-Mack J."/>
            <person name="Louveau T."/>
            <person name="Stephenson M.J."/>
            <person name="Osbourn A."/>
        </authorList>
    </citation>
    <scope>NUCLEOTIDE SEQUENCE</scope>
    <source>
        <strain evidence="2">S10</strain>
    </source>
</reference>
<gene>
    <name evidence="2" type="ORF">O6P43_017096</name>
</gene>
<keyword evidence="3" id="KW-1185">Reference proteome</keyword>
<dbReference type="Gene3D" id="3.40.50.10140">
    <property type="entry name" value="Toll/interleukin-1 receptor homology (TIR) domain"/>
    <property type="match status" value="1"/>
</dbReference>
<dbReference type="EMBL" id="JARAOO010000007">
    <property type="protein sequence ID" value="KAJ7961790.1"/>
    <property type="molecule type" value="Genomic_DNA"/>
</dbReference>
<dbReference type="Pfam" id="PF01582">
    <property type="entry name" value="TIR"/>
    <property type="match status" value="1"/>
</dbReference>
<dbReference type="InterPro" id="IPR000157">
    <property type="entry name" value="TIR_dom"/>
</dbReference>
<dbReference type="PANTHER" id="PTHR11017:SF271">
    <property type="entry name" value="DISEASE RESISTANCE PROTEIN (TIR-NBS-LRR CLASS) FAMILY"/>
    <property type="match status" value="1"/>
</dbReference>
<dbReference type="Proteomes" id="UP001163823">
    <property type="component" value="Chromosome 7"/>
</dbReference>
<dbReference type="InterPro" id="IPR044974">
    <property type="entry name" value="Disease_R_plants"/>
</dbReference>
<dbReference type="GO" id="GO:0007165">
    <property type="term" value="P:signal transduction"/>
    <property type="evidence" value="ECO:0007669"/>
    <property type="project" value="InterPro"/>
</dbReference>
<dbReference type="PANTHER" id="PTHR11017">
    <property type="entry name" value="LEUCINE-RICH REPEAT-CONTAINING PROTEIN"/>
    <property type="match status" value="1"/>
</dbReference>
<dbReference type="KEGG" id="qsa:O6P43_017096"/>
<sequence>MNAIEGSKLCAVVFSRNYTDSRWCLQELDKIMECRKTIGLMVAPIFYKVKPTDIRKQRGSLKIAFQEYERDKLLSWTKSLTEAGNLAGLYYEDGYNEDMFIKKYFHEISRMLDKSFLFVAKHPVGIESRVHDVIPLIGIGSGSVRIIGIWGMSGIGKQPLPKLFIMRFATILKVDVSCKNQGSLGAR</sequence>
<name>A0AAD7LP85_QUISA</name>